<comment type="caution">
    <text evidence="2">The sequence shown here is derived from an EMBL/GenBank/DDBJ whole genome shotgun (WGS) entry which is preliminary data.</text>
</comment>
<protein>
    <submittedName>
        <fullName evidence="2">NAD/FAD-binding protein</fullName>
    </submittedName>
</protein>
<feature type="domain" description="Amine oxidase" evidence="1">
    <location>
        <begin position="27"/>
        <end position="315"/>
    </location>
</feature>
<dbReference type="EMBL" id="VFYP01000001">
    <property type="protein sequence ID" value="TPP09414.1"/>
    <property type="molecule type" value="Genomic_DNA"/>
</dbReference>
<dbReference type="AlphaFoldDB" id="A0A504U368"/>
<dbReference type="InterPro" id="IPR050464">
    <property type="entry name" value="Zeta_carotene_desat/Oxidored"/>
</dbReference>
<dbReference type="GO" id="GO:0016491">
    <property type="term" value="F:oxidoreductase activity"/>
    <property type="evidence" value="ECO:0007669"/>
    <property type="project" value="InterPro"/>
</dbReference>
<dbReference type="Gene3D" id="1.10.405.20">
    <property type="match status" value="1"/>
</dbReference>
<keyword evidence="3" id="KW-1185">Reference proteome</keyword>
<gene>
    <name evidence="2" type="ORF">FJQ55_00590</name>
</gene>
<dbReference type="InterPro" id="IPR002937">
    <property type="entry name" value="Amino_oxidase"/>
</dbReference>
<organism evidence="2 3">
    <name type="scientific">Rhizobium glycinendophyticum</name>
    <dbReference type="NCBI Taxonomy" id="2589807"/>
    <lineage>
        <taxon>Bacteria</taxon>
        <taxon>Pseudomonadati</taxon>
        <taxon>Pseudomonadota</taxon>
        <taxon>Alphaproteobacteria</taxon>
        <taxon>Hyphomicrobiales</taxon>
        <taxon>Rhizobiaceae</taxon>
        <taxon>Rhizobium/Agrobacterium group</taxon>
        <taxon>Rhizobium</taxon>
    </lineage>
</organism>
<dbReference type="PANTHER" id="PTHR42923">
    <property type="entry name" value="PROTOPORPHYRINOGEN OXIDASE"/>
    <property type="match status" value="1"/>
</dbReference>
<dbReference type="OrthoDB" id="20837at2"/>
<dbReference type="Proteomes" id="UP000316429">
    <property type="component" value="Unassembled WGS sequence"/>
</dbReference>
<sequence length="456" mass="50408">MGGSMDIGVTKAAFGGKRKIAVVGSGISGLSCAWLLSRSAEVVLYETEGRPGGHSNTVVAPGGDRGTPVDTGFIVYNDRNYPNLVKLFEHLDVPTLASDMSFAASLVDGDFEYSGSGLSGLLGQKTNLLRPRFWRMVKDILRFYREAPALLDRPELDGVSLGDYLASANYADSFVEDHLLPMGAAIWSTTASEMRLYPLHAFIRFFVNHGLLTLTDRPRWRTVKGGSREYVARILADFRGTVRLSTAVAHVRRLAVGVEVIDIHGHAETFDDVVLATHANQSLDLLQDADARERALLEAFQYTPNVAVLHSDQALMPKRKSVWSSWNYVAGRQDGVGDMLCVTYWMNKLQSLDPKNPLFVTLNPCRPIDPAKVIQTFHYEHPLFDAAAIRAQRQIWQLQGHRNTWYCGAYFGSGFHEDGLQSGLAVAEALGGVRRPWSVKDESGRIVITRQLEAAE</sequence>
<dbReference type="Gene3D" id="3.50.50.60">
    <property type="entry name" value="FAD/NAD(P)-binding domain"/>
    <property type="match status" value="1"/>
</dbReference>
<reference evidence="2 3" key="1">
    <citation type="submission" date="2019-06" db="EMBL/GenBank/DDBJ databases">
        <title>Rhizobium sp. CL12 isolated from roots of soybean.</title>
        <authorList>
            <person name="Wang C."/>
        </authorList>
    </citation>
    <scope>NUCLEOTIDE SEQUENCE [LARGE SCALE GENOMIC DNA]</scope>
    <source>
        <strain evidence="2 3">CL12</strain>
    </source>
</reference>
<dbReference type="SUPFAM" id="SSF51905">
    <property type="entry name" value="FAD/NAD(P)-binding domain"/>
    <property type="match status" value="1"/>
</dbReference>
<evidence type="ECO:0000313" key="2">
    <source>
        <dbReference type="EMBL" id="TPP09414.1"/>
    </source>
</evidence>
<dbReference type="Pfam" id="PF01593">
    <property type="entry name" value="Amino_oxidase"/>
    <property type="match status" value="1"/>
</dbReference>
<dbReference type="InterPro" id="IPR036188">
    <property type="entry name" value="FAD/NAD-bd_sf"/>
</dbReference>
<dbReference type="PANTHER" id="PTHR42923:SF17">
    <property type="entry name" value="AMINE OXIDASE DOMAIN-CONTAINING PROTEIN"/>
    <property type="match status" value="1"/>
</dbReference>
<evidence type="ECO:0000313" key="3">
    <source>
        <dbReference type="Proteomes" id="UP000316429"/>
    </source>
</evidence>
<proteinExistence type="predicted"/>
<accession>A0A504U368</accession>
<dbReference type="Gene3D" id="3.30.70.1990">
    <property type="match status" value="1"/>
</dbReference>
<name>A0A504U368_9HYPH</name>
<evidence type="ECO:0000259" key="1">
    <source>
        <dbReference type="Pfam" id="PF01593"/>
    </source>
</evidence>